<dbReference type="Gene3D" id="2.40.50.140">
    <property type="entry name" value="Nucleic acid-binding proteins"/>
    <property type="match status" value="1"/>
</dbReference>
<dbReference type="InterPro" id="IPR042242">
    <property type="entry name" value="RecO_C"/>
</dbReference>
<gene>
    <name evidence="8" type="primary">recO</name>
    <name evidence="10" type="ORF">CAQU_09025</name>
</gene>
<dbReference type="STRING" id="1431546.CAQU_09025"/>
<evidence type="ECO:0000256" key="6">
    <source>
        <dbReference type="ARBA" id="ARBA00023204"/>
    </source>
</evidence>
<dbReference type="PANTHER" id="PTHR33991:SF1">
    <property type="entry name" value="DNA REPAIR PROTEIN RECO"/>
    <property type="match status" value="1"/>
</dbReference>
<evidence type="ECO:0000259" key="9">
    <source>
        <dbReference type="Pfam" id="PF11967"/>
    </source>
</evidence>
<evidence type="ECO:0000256" key="1">
    <source>
        <dbReference type="ARBA" id="ARBA00003065"/>
    </source>
</evidence>
<dbReference type="OrthoDB" id="9812244at2"/>
<dbReference type="PANTHER" id="PTHR33991">
    <property type="entry name" value="DNA REPAIR PROTEIN RECO"/>
    <property type="match status" value="1"/>
</dbReference>
<keyword evidence="4 8" id="KW-0227">DNA damage</keyword>
<evidence type="ECO:0000313" key="11">
    <source>
        <dbReference type="Proteomes" id="UP000185478"/>
    </source>
</evidence>
<dbReference type="GO" id="GO:0006310">
    <property type="term" value="P:DNA recombination"/>
    <property type="evidence" value="ECO:0007669"/>
    <property type="project" value="UniProtKB-UniRule"/>
</dbReference>
<evidence type="ECO:0000256" key="4">
    <source>
        <dbReference type="ARBA" id="ARBA00022763"/>
    </source>
</evidence>
<evidence type="ECO:0000256" key="3">
    <source>
        <dbReference type="ARBA" id="ARBA00021310"/>
    </source>
</evidence>
<protein>
    <recommendedName>
        <fullName evidence="3 8">DNA repair protein RecO</fullName>
    </recommendedName>
    <alternativeName>
        <fullName evidence="7 8">Recombination protein O</fullName>
    </alternativeName>
</protein>
<dbReference type="AlphaFoldDB" id="A0A1L7CH52"/>
<dbReference type="SUPFAM" id="SSF50249">
    <property type="entry name" value="Nucleic acid-binding proteins"/>
    <property type="match status" value="1"/>
</dbReference>
<evidence type="ECO:0000313" key="10">
    <source>
        <dbReference type="EMBL" id="APT85190.1"/>
    </source>
</evidence>
<sequence>MARPSFRERALVVGSHDFREADRIVVLLTRTRSVVRAVAKGVRRSNSRFGSRLQPFVLLDVQLYEGTNLCSLTGADTVEYLAHGLIEDFERYTAAAAILQAARRYAVADDHDPFLFDSTLAALRRMRDSADPLVDVDEFLLQVMMHEGLAPSLFDCANCGKPGPHHAFVAALGGAVCGNCRPPGMVNVDEQALRLMWLLAHGHREAAQQLLEGSNGQQLAAMMHRMVSQCVSVQVGSPLRALQLGQ</sequence>
<dbReference type="EMBL" id="CP009245">
    <property type="protein sequence ID" value="APT85190.1"/>
    <property type="molecule type" value="Genomic_DNA"/>
</dbReference>
<evidence type="ECO:0000256" key="2">
    <source>
        <dbReference type="ARBA" id="ARBA00007452"/>
    </source>
</evidence>
<keyword evidence="6 8" id="KW-0234">DNA repair</keyword>
<dbReference type="GO" id="GO:0006302">
    <property type="term" value="P:double-strand break repair"/>
    <property type="evidence" value="ECO:0007669"/>
    <property type="project" value="TreeGrafter"/>
</dbReference>
<reference evidence="10 11" key="1">
    <citation type="submission" date="2014-08" db="EMBL/GenBank/DDBJ databases">
        <title>Complete genome sequence of Corynebacterium aquilae S-613T(T) (=DSM 44791(T)), isolated from the choana of a healthy golden eagle.</title>
        <authorList>
            <person name="Ruckert C."/>
            <person name="Albersmeier A."/>
            <person name="Winkler A."/>
            <person name="Kalinowski J."/>
        </authorList>
    </citation>
    <scope>NUCLEOTIDE SEQUENCE [LARGE SCALE GENOMIC DNA]</scope>
    <source>
        <strain evidence="10 11">S-613</strain>
    </source>
</reference>
<keyword evidence="5 8" id="KW-0233">DNA recombination</keyword>
<dbReference type="NCBIfam" id="TIGR00613">
    <property type="entry name" value="reco"/>
    <property type="match status" value="1"/>
</dbReference>
<feature type="domain" description="DNA replication/recombination mediator RecO N-terminal" evidence="9">
    <location>
        <begin position="5"/>
        <end position="79"/>
    </location>
</feature>
<keyword evidence="11" id="KW-1185">Reference proteome</keyword>
<accession>A0A1L7CH52</accession>
<comment type="similarity">
    <text evidence="2 8">Belongs to the RecO family.</text>
</comment>
<dbReference type="Gene3D" id="1.20.1440.120">
    <property type="entry name" value="Recombination protein O, C-terminal domain"/>
    <property type="match status" value="1"/>
</dbReference>
<organism evidence="10 11">
    <name type="scientific">Corynebacterium aquilae DSM 44791</name>
    <dbReference type="NCBI Taxonomy" id="1431546"/>
    <lineage>
        <taxon>Bacteria</taxon>
        <taxon>Bacillati</taxon>
        <taxon>Actinomycetota</taxon>
        <taxon>Actinomycetes</taxon>
        <taxon>Mycobacteriales</taxon>
        <taxon>Corynebacteriaceae</taxon>
        <taxon>Corynebacterium</taxon>
    </lineage>
</organism>
<dbReference type="InterPro" id="IPR003717">
    <property type="entry name" value="RecO"/>
</dbReference>
<evidence type="ECO:0000256" key="7">
    <source>
        <dbReference type="ARBA" id="ARBA00033409"/>
    </source>
</evidence>
<dbReference type="Pfam" id="PF11967">
    <property type="entry name" value="RecO_N"/>
    <property type="match status" value="1"/>
</dbReference>
<name>A0A1L7CH52_9CORY</name>
<comment type="function">
    <text evidence="1 8">Involved in DNA repair and RecF pathway recombination.</text>
</comment>
<evidence type="ECO:0000256" key="5">
    <source>
        <dbReference type="ARBA" id="ARBA00023172"/>
    </source>
</evidence>
<dbReference type="RefSeq" id="WP_075726989.1">
    <property type="nucleotide sequence ID" value="NZ_CP009245.1"/>
</dbReference>
<dbReference type="InterPro" id="IPR037278">
    <property type="entry name" value="ARFGAP/RecO"/>
</dbReference>
<dbReference type="InterPro" id="IPR022572">
    <property type="entry name" value="DNA_rep/recomb_RecO_N"/>
</dbReference>
<dbReference type="SUPFAM" id="SSF57863">
    <property type="entry name" value="ArfGap/RecO-like zinc finger"/>
    <property type="match status" value="1"/>
</dbReference>
<dbReference type="GO" id="GO:0043590">
    <property type="term" value="C:bacterial nucleoid"/>
    <property type="evidence" value="ECO:0007669"/>
    <property type="project" value="TreeGrafter"/>
</dbReference>
<dbReference type="Proteomes" id="UP000185478">
    <property type="component" value="Chromosome"/>
</dbReference>
<dbReference type="Pfam" id="PF02565">
    <property type="entry name" value="RecO_C"/>
    <property type="match status" value="1"/>
</dbReference>
<dbReference type="Gene3D" id="6.20.220.20">
    <property type="entry name" value="Recombination protein O, zinc-binding domain"/>
    <property type="match status" value="1"/>
</dbReference>
<dbReference type="HAMAP" id="MF_00201">
    <property type="entry name" value="RecO"/>
    <property type="match status" value="1"/>
</dbReference>
<proteinExistence type="inferred from homology"/>
<evidence type="ECO:0000256" key="8">
    <source>
        <dbReference type="HAMAP-Rule" id="MF_00201"/>
    </source>
</evidence>
<dbReference type="KEGG" id="caqu:CAQU_09025"/>
<dbReference type="InterPro" id="IPR012340">
    <property type="entry name" value="NA-bd_OB-fold"/>
</dbReference>